<organism evidence="2 3">
    <name type="scientific">Ambrosia artemisiifolia</name>
    <name type="common">Common ragweed</name>
    <dbReference type="NCBI Taxonomy" id="4212"/>
    <lineage>
        <taxon>Eukaryota</taxon>
        <taxon>Viridiplantae</taxon>
        <taxon>Streptophyta</taxon>
        <taxon>Embryophyta</taxon>
        <taxon>Tracheophyta</taxon>
        <taxon>Spermatophyta</taxon>
        <taxon>Magnoliopsida</taxon>
        <taxon>eudicotyledons</taxon>
        <taxon>Gunneridae</taxon>
        <taxon>Pentapetalae</taxon>
        <taxon>asterids</taxon>
        <taxon>campanulids</taxon>
        <taxon>Asterales</taxon>
        <taxon>Asteraceae</taxon>
        <taxon>Asteroideae</taxon>
        <taxon>Heliantheae alliance</taxon>
        <taxon>Heliantheae</taxon>
        <taxon>Ambrosia</taxon>
    </lineage>
</organism>
<evidence type="ECO:0000256" key="1">
    <source>
        <dbReference type="SAM" id="MobiDB-lite"/>
    </source>
</evidence>
<feature type="non-terminal residue" evidence="2">
    <location>
        <position position="1"/>
    </location>
</feature>
<gene>
    <name evidence="2" type="ORF">M8C21_016599</name>
</gene>
<proteinExistence type="predicted"/>
<accession>A0AAD5CHB6</accession>
<dbReference type="EMBL" id="JAMZMK010008227">
    <property type="protein sequence ID" value="KAI7741270.1"/>
    <property type="molecule type" value="Genomic_DNA"/>
</dbReference>
<reference evidence="2" key="1">
    <citation type="submission" date="2022-06" db="EMBL/GenBank/DDBJ databases">
        <title>Uncovering the hologenomic basis of an extraordinary plant invasion.</title>
        <authorList>
            <person name="Bieker V.C."/>
            <person name="Martin M.D."/>
            <person name="Gilbert T."/>
            <person name="Hodgins K."/>
            <person name="Battlay P."/>
            <person name="Petersen B."/>
            <person name="Wilson J."/>
        </authorList>
    </citation>
    <scope>NUCLEOTIDE SEQUENCE</scope>
    <source>
        <strain evidence="2">AA19_3_7</strain>
        <tissue evidence="2">Leaf</tissue>
    </source>
</reference>
<name>A0AAD5CHB6_AMBAR</name>
<keyword evidence="3" id="KW-1185">Reference proteome</keyword>
<sequence length="102" mass="11275">RTPDPVEQQVIPPAQAPNPYEKQVSPTRAPVMILGSGSNVDNPISSSERFELSSPDIGVQKATVTSQTEGDKNMLRIEDATNKRCHVIGSFEPRFFIKEHEV</sequence>
<comment type="caution">
    <text evidence="2">The sequence shown here is derived from an EMBL/GenBank/DDBJ whole genome shotgun (WGS) entry which is preliminary data.</text>
</comment>
<dbReference type="AlphaFoldDB" id="A0AAD5CHB6"/>
<dbReference type="Proteomes" id="UP001206925">
    <property type="component" value="Unassembled WGS sequence"/>
</dbReference>
<protein>
    <submittedName>
        <fullName evidence="2">Uncharacterized protein</fullName>
    </submittedName>
</protein>
<evidence type="ECO:0000313" key="3">
    <source>
        <dbReference type="Proteomes" id="UP001206925"/>
    </source>
</evidence>
<feature type="region of interest" description="Disordered" evidence="1">
    <location>
        <begin position="1"/>
        <end position="25"/>
    </location>
</feature>
<evidence type="ECO:0000313" key="2">
    <source>
        <dbReference type="EMBL" id="KAI7741270.1"/>
    </source>
</evidence>